<protein>
    <submittedName>
        <fullName evidence="1">Uncharacterized protein</fullName>
    </submittedName>
</protein>
<evidence type="ECO:0000313" key="1">
    <source>
        <dbReference type="EMBL" id="KAI3813151.1"/>
    </source>
</evidence>
<organism evidence="1 2">
    <name type="scientific">Smallanthus sonchifolius</name>
    <dbReference type="NCBI Taxonomy" id="185202"/>
    <lineage>
        <taxon>Eukaryota</taxon>
        <taxon>Viridiplantae</taxon>
        <taxon>Streptophyta</taxon>
        <taxon>Embryophyta</taxon>
        <taxon>Tracheophyta</taxon>
        <taxon>Spermatophyta</taxon>
        <taxon>Magnoliopsida</taxon>
        <taxon>eudicotyledons</taxon>
        <taxon>Gunneridae</taxon>
        <taxon>Pentapetalae</taxon>
        <taxon>asterids</taxon>
        <taxon>campanulids</taxon>
        <taxon>Asterales</taxon>
        <taxon>Asteraceae</taxon>
        <taxon>Asteroideae</taxon>
        <taxon>Heliantheae alliance</taxon>
        <taxon>Millerieae</taxon>
        <taxon>Smallanthus</taxon>
    </lineage>
</organism>
<evidence type="ECO:0000313" key="2">
    <source>
        <dbReference type="Proteomes" id="UP001056120"/>
    </source>
</evidence>
<comment type="caution">
    <text evidence="1">The sequence shown here is derived from an EMBL/GenBank/DDBJ whole genome shotgun (WGS) entry which is preliminary data.</text>
</comment>
<accession>A0ACB9J0B9</accession>
<name>A0ACB9J0B9_9ASTR</name>
<proteinExistence type="predicted"/>
<reference evidence="2" key="1">
    <citation type="journal article" date="2022" name="Mol. Ecol. Resour.">
        <title>The genomes of chicory, endive, great burdock and yacon provide insights into Asteraceae palaeo-polyploidization history and plant inulin production.</title>
        <authorList>
            <person name="Fan W."/>
            <person name="Wang S."/>
            <person name="Wang H."/>
            <person name="Wang A."/>
            <person name="Jiang F."/>
            <person name="Liu H."/>
            <person name="Zhao H."/>
            <person name="Xu D."/>
            <person name="Zhang Y."/>
        </authorList>
    </citation>
    <scope>NUCLEOTIDE SEQUENCE [LARGE SCALE GENOMIC DNA]</scope>
    <source>
        <strain evidence="2">cv. Yunnan</strain>
    </source>
</reference>
<dbReference type="Proteomes" id="UP001056120">
    <property type="component" value="Linkage Group LG06"/>
</dbReference>
<reference evidence="1 2" key="2">
    <citation type="journal article" date="2022" name="Mol. Ecol. Resour.">
        <title>The genomes of chicory, endive, great burdock and yacon provide insights into Asteraceae paleo-polyploidization history and plant inulin production.</title>
        <authorList>
            <person name="Fan W."/>
            <person name="Wang S."/>
            <person name="Wang H."/>
            <person name="Wang A."/>
            <person name="Jiang F."/>
            <person name="Liu H."/>
            <person name="Zhao H."/>
            <person name="Xu D."/>
            <person name="Zhang Y."/>
        </authorList>
    </citation>
    <scope>NUCLEOTIDE SEQUENCE [LARGE SCALE GENOMIC DNA]</scope>
    <source>
        <strain evidence="2">cv. Yunnan</strain>
        <tissue evidence="1">Leaves</tissue>
    </source>
</reference>
<dbReference type="EMBL" id="CM042023">
    <property type="protein sequence ID" value="KAI3813151.1"/>
    <property type="molecule type" value="Genomic_DNA"/>
</dbReference>
<gene>
    <name evidence="1" type="ORF">L1987_17868</name>
</gene>
<sequence>MQQQKFQDSGYAPSFSCYSSDSITSTAVAKVIREEQVARFQGEDFEFSIDEQVSAKETYSRGWTVFKHDLLLVNDETKTKDDEIDASSATTVGGRWKTQSPVHEQFYVQRRAENEVGKRKSYLPYRKDLVGLFANVNGMGKMLPF</sequence>
<keyword evidence="2" id="KW-1185">Reference proteome</keyword>